<dbReference type="AlphaFoldDB" id="A0AA36ERW6"/>
<dbReference type="InterPro" id="IPR018957">
    <property type="entry name" value="Znf_C3HC4_RING-type"/>
</dbReference>
<name>A0AA36ERW6_LACSI</name>
<keyword evidence="3" id="KW-0862">Zinc</keyword>
<dbReference type="GO" id="GO:0008270">
    <property type="term" value="F:zinc ion binding"/>
    <property type="evidence" value="ECO:0007669"/>
    <property type="project" value="UniProtKB-KW"/>
</dbReference>
<keyword evidence="2 4" id="KW-0863">Zinc-finger</keyword>
<dbReference type="PROSITE" id="PS50089">
    <property type="entry name" value="ZF_RING_2"/>
    <property type="match status" value="1"/>
</dbReference>
<dbReference type="SUPFAM" id="SSF57850">
    <property type="entry name" value="RING/U-box"/>
    <property type="match status" value="1"/>
</dbReference>
<evidence type="ECO:0000313" key="8">
    <source>
        <dbReference type="EMBL" id="CAI9303700.1"/>
    </source>
</evidence>
<keyword evidence="1" id="KW-0479">Metal-binding</keyword>
<feature type="compositionally biased region" description="Acidic residues" evidence="6">
    <location>
        <begin position="454"/>
        <end position="474"/>
    </location>
</feature>
<accession>A0AA36ERW6</accession>
<feature type="compositionally biased region" description="Basic residues" evidence="6">
    <location>
        <begin position="530"/>
        <end position="545"/>
    </location>
</feature>
<dbReference type="CDD" id="cd16745">
    <property type="entry name" value="RING-HC_AtRMA-like"/>
    <property type="match status" value="1"/>
</dbReference>
<dbReference type="PROSITE" id="PS00518">
    <property type="entry name" value="ZF_RING_1"/>
    <property type="match status" value="1"/>
</dbReference>
<feature type="compositionally biased region" description="Basic residues" evidence="6">
    <location>
        <begin position="509"/>
        <end position="522"/>
    </location>
</feature>
<evidence type="ECO:0000256" key="6">
    <source>
        <dbReference type="SAM" id="MobiDB-lite"/>
    </source>
</evidence>
<feature type="region of interest" description="Disordered" evidence="6">
    <location>
        <begin position="376"/>
        <end position="548"/>
    </location>
</feature>
<evidence type="ECO:0000256" key="5">
    <source>
        <dbReference type="SAM" id="Coils"/>
    </source>
</evidence>
<feature type="compositionally biased region" description="Basic and acidic residues" evidence="6">
    <location>
        <begin position="379"/>
        <end position="392"/>
    </location>
</feature>
<organism evidence="8 9">
    <name type="scientific">Lactuca saligna</name>
    <name type="common">Willowleaf lettuce</name>
    <dbReference type="NCBI Taxonomy" id="75948"/>
    <lineage>
        <taxon>Eukaryota</taxon>
        <taxon>Viridiplantae</taxon>
        <taxon>Streptophyta</taxon>
        <taxon>Embryophyta</taxon>
        <taxon>Tracheophyta</taxon>
        <taxon>Spermatophyta</taxon>
        <taxon>Magnoliopsida</taxon>
        <taxon>eudicotyledons</taxon>
        <taxon>Gunneridae</taxon>
        <taxon>Pentapetalae</taxon>
        <taxon>asterids</taxon>
        <taxon>campanulids</taxon>
        <taxon>Asterales</taxon>
        <taxon>Asteraceae</taxon>
        <taxon>Cichorioideae</taxon>
        <taxon>Cichorieae</taxon>
        <taxon>Lactucinae</taxon>
        <taxon>Lactuca</taxon>
    </lineage>
</organism>
<dbReference type="InterPro" id="IPR017907">
    <property type="entry name" value="Znf_RING_CS"/>
</dbReference>
<feature type="region of interest" description="Disordered" evidence="6">
    <location>
        <begin position="120"/>
        <end position="168"/>
    </location>
</feature>
<dbReference type="SMART" id="SM00184">
    <property type="entry name" value="RING"/>
    <property type="match status" value="1"/>
</dbReference>
<feature type="coiled-coil region" evidence="5">
    <location>
        <begin position="641"/>
        <end position="669"/>
    </location>
</feature>
<dbReference type="Proteomes" id="UP001177003">
    <property type="component" value="Chromosome 9"/>
</dbReference>
<feature type="compositionally biased region" description="Low complexity" evidence="6">
    <location>
        <begin position="126"/>
        <end position="145"/>
    </location>
</feature>
<keyword evidence="5" id="KW-0175">Coiled coil</keyword>
<dbReference type="Gene3D" id="3.30.40.10">
    <property type="entry name" value="Zinc/RING finger domain, C3HC4 (zinc finger)"/>
    <property type="match status" value="1"/>
</dbReference>
<reference evidence="8" key="1">
    <citation type="submission" date="2023-04" db="EMBL/GenBank/DDBJ databases">
        <authorList>
            <person name="Vijverberg K."/>
            <person name="Xiong W."/>
            <person name="Schranz E."/>
        </authorList>
    </citation>
    <scope>NUCLEOTIDE SEQUENCE</scope>
</reference>
<dbReference type="PANTHER" id="PTHR34689">
    <property type="entry name" value="NUCLEIC ACID-BINDING PROTEIN"/>
    <property type="match status" value="1"/>
</dbReference>
<dbReference type="InterPro" id="IPR013083">
    <property type="entry name" value="Znf_RING/FYVE/PHD"/>
</dbReference>
<evidence type="ECO:0000259" key="7">
    <source>
        <dbReference type="PROSITE" id="PS50089"/>
    </source>
</evidence>
<evidence type="ECO:0000256" key="3">
    <source>
        <dbReference type="ARBA" id="ARBA00022833"/>
    </source>
</evidence>
<evidence type="ECO:0000256" key="4">
    <source>
        <dbReference type="PROSITE-ProRule" id="PRU00175"/>
    </source>
</evidence>
<feature type="compositionally biased region" description="Basic residues" evidence="6">
    <location>
        <begin position="435"/>
        <end position="449"/>
    </location>
</feature>
<protein>
    <recommendedName>
        <fullName evidence="7">RING-type domain-containing protein</fullName>
    </recommendedName>
</protein>
<gene>
    <name evidence="8" type="ORF">LSALG_LOCUS42121</name>
</gene>
<feature type="domain" description="RING-type" evidence="7">
    <location>
        <begin position="62"/>
        <end position="110"/>
    </location>
</feature>
<evidence type="ECO:0000256" key="1">
    <source>
        <dbReference type="ARBA" id="ARBA00022723"/>
    </source>
</evidence>
<evidence type="ECO:0000313" key="9">
    <source>
        <dbReference type="Proteomes" id="UP001177003"/>
    </source>
</evidence>
<dbReference type="InterPro" id="IPR001841">
    <property type="entry name" value="Znf_RING"/>
</dbReference>
<feature type="compositionally biased region" description="Basic residues" evidence="6">
    <location>
        <begin position="399"/>
        <end position="409"/>
    </location>
</feature>
<proteinExistence type="predicted"/>
<evidence type="ECO:0000256" key="2">
    <source>
        <dbReference type="ARBA" id="ARBA00022771"/>
    </source>
</evidence>
<dbReference type="EMBL" id="OX465085">
    <property type="protein sequence ID" value="CAI9303700.1"/>
    <property type="molecule type" value="Genomic_DNA"/>
</dbReference>
<dbReference type="PANTHER" id="PTHR34689:SF1">
    <property type="entry name" value="NUCLEIC ACID-BINDING PROTEIN"/>
    <property type="match status" value="1"/>
</dbReference>
<dbReference type="Pfam" id="PF00097">
    <property type="entry name" value="zf-C3HC4"/>
    <property type="match status" value="1"/>
</dbReference>
<keyword evidence="9" id="KW-1185">Reference proteome</keyword>
<sequence length="713" mass="81652">MPITSKYYNFFILSPFPTNFIATKRNSALMALEETPFDSPGNVSLNKNSKPVSENSTGFCECNICLDSARDPVVTLCGHLYCWPCIYKWLHVQATSTLESDKQPKCPVCKAHISNSSLVPLYGRGNSNPNPNSNSDSDSDSPSSESESKSEHQSELVIPSRPSAPGGAIVHVNQQINPHPVPFQSQSQFQPQQHIVNHSHPFGGYTFGPSNFNGPMTPTTGFSNPFVGMVGEMVCAMIFRSSDSGFLAAYPYGSYQNPYPASGTTSPRLHTGPTLSSTSATIAFEFHYNHRLFPLQSPQVFMAITVNDYHYIEYRKSGGEKSFSSLCFALALHEMTQAPFQLWMSLMCLCLIPLRPCTVRRDAYSLFDRLAKHRNPAMAKDRGDTSDDDRVLKGASSKKEHHHHHKSKRKSEDLPDPESNVSSGSDRGSKDSGRRSSKRKRNRRSRTKSRREYSDDEDDDRSDSDTDSESESESESGSSVYSSEDESESEEERRRRKRKERKRREEKEKRRRREKEKKKRRKERDEDKSKKKKKKKDKKKEKVKKGAVTDSWGKYGIIRETDMWNKRPEFTAWLAEVKQANLESLPTWEEKQMFKQFMEDHNTATFPHKKYYSLDAYHRRKIEKAIKKGSTKATKSERVVFDDEEQRRLELQREREKQKEAEVEALKRSMQSGMAQAMKEQAILREEMNYLFKIGNVEAASAIQRRLDPDLPM</sequence>